<keyword evidence="7" id="KW-1185">Reference proteome</keyword>
<name>A0ABY7GND1_9GAMM</name>
<feature type="coiled-coil region" evidence="4">
    <location>
        <begin position="195"/>
        <end position="222"/>
    </location>
</feature>
<dbReference type="InterPro" id="IPR044946">
    <property type="entry name" value="Restrct_endonuc_typeI_TRD_sf"/>
</dbReference>
<dbReference type="CDD" id="cd17249">
    <property type="entry name" value="RMtype1_S_EcoR124I-TRD2-CR2_like"/>
    <property type="match status" value="1"/>
</dbReference>
<evidence type="ECO:0000259" key="5">
    <source>
        <dbReference type="Pfam" id="PF01420"/>
    </source>
</evidence>
<proteinExistence type="inferred from homology"/>
<dbReference type="RefSeq" id="WP_255186919.1">
    <property type="nucleotide sequence ID" value="NZ_CP113517.1"/>
</dbReference>
<feature type="domain" description="Type I restriction modification DNA specificity" evidence="5">
    <location>
        <begin position="247"/>
        <end position="428"/>
    </location>
</feature>
<keyword evidence="4" id="KW-0175">Coiled coil</keyword>
<dbReference type="InterPro" id="IPR000055">
    <property type="entry name" value="Restrct_endonuc_typeI_TRD"/>
</dbReference>
<accession>A0ABY7GND1</accession>
<dbReference type="EMBL" id="CP113517">
    <property type="protein sequence ID" value="WAR46014.1"/>
    <property type="molecule type" value="Genomic_DNA"/>
</dbReference>
<organism evidence="6 7">
    <name type="scientific">Methylomonas rapida</name>
    <dbReference type="NCBI Taxonomy" id="2963939"/>
    <lineage>
        <taxon>Bacteria</taxon>
        <taxon>Pseudomonadati</taxon>
        <taxon>Pseudomonadota</taxon>
        <taxon>Gammaproteobacteria</taxon>
        <taxon>Methylococcales</taxon>
        <taxon>Methylococcaceae</taxon>
        <taxon>Methylomonas</taxon>
    </lineage>
</organism>
<evidence type="ECO:0000313" key="7">
    <source>
        <dbReference type="Proteomes" id="UP001162780"/>
    </source>
</evidence>
<dbReference type="InterPro" id="IPR052021">
    <property type="entry name" value="Type-I_RS_S_subunit"/>
</dbReference>
<dbReference type="PANTHER" id="PTHR30408">
    <property type="entry name" value="TYPE-1 RESTRICTION ENZYME ECOKI SPECIFICITY PROTEIN"/>
    <property type="match status" value="1"/>
</dbReference>
<reference evidence="6" key="1">
    <citation type="submission" date="2022-11" db="EMBL/GenBank/DDBJ databases">
        <title>Methylomonas rapida sp. nov., Carotenoid-Producing Obligate Methanotrophs with High Growth Characteristics and Biotechnological Potential.</title>
        <authorList>
            <person name="Tikhonova E.N."/>
            <person name="Suleimanov R.Z."/>
            <person name="Miroshnikov K."/>
            <person name="Oshkin I.Y."/>
            <person name="Belova S.E."/>
            <person name="Danilova O.V."/>
            <person name="Ashikhmin A."/>
            <person name="Konopkin A."/>
            <person name="But S.Y."/>
            <person name="Khmelenina V.N."/>
            <person name="Kuznetsov N."/>
            <person name="Pimenov N.V."/>
            <person name="Dedysh S.N."/>
        </authorList>
    </citation>
    <scope>NUCLEOTIDE SEQUENCE</scope>
    <source>
        <strain evidence="6">MP1</strain>
    </source>
</reference>
<dbReference type="GO" id="GO:0004519">
    <property type="term" value="F:endonuclease activity"/>
    <property type="evidence" value="ECO:0007669"/>
    <property type="project" value="UniProtKB-KW"/>
</dbReference>
<dbReference type="Gene3D" id="1.10.287.1120">
    <property type="entry name" value="Bipartite methylase S protein"/>
    <property type="match status" value="1"/>
</dbReference>
<comment type="similarity">
    <text evidence="1">Belongs to the type-I restriction system S methylase family.</text>
</comment>
<dbReference type="Gene3D" id="3.90.220.20">
    <property type="entry name" value="DNA methylase specificity domains"/>
    <property type="match status" value="2"/>
</dbReference>
<keyword evidence="3" id="KW-0238">DNA-binding</keyword>
<evidence type="ECO:0000256" key="2">
    <source>
        <dbReference type="ARBA" id="ARBA00022747"/>
    </source>
</evidence>
<dbReference type="Pfam" id="PF01420">
    <property type="entry name" value="Methylase_S"/>
    <property type="match status" value="2"/>
</dbReference>
<keyword evidence="2" id="KW-0680">Restriction system</keyword>
<keyword evidence="6" id="KW-0378">Hydrolase</keyword>
<protein>
    <submittedName>
        <fullName evidence="6">Restriction endonuclease subunit S</fullName>
    </submittedName>
</protein>
<gene>
    <name evidence="6" type="ORF">NM686_005710</name>
</gene>
<keyword evidence="6" id="KW-0540">Nuclease</keyword>
<dbReference type="SUPFAM" id="SSF116734">
    <property type="entry name" value="DNA methylase specificity domain"/>
    <property type="match status" value="2"/>
</dbReference>
<evidence type="ECO:0000256" key="3">
    <source>
        <dbReference type="ARBA" id="ARBA00023125"/>
    </source>
</evidence>
<feature type="domain" description="Type I restriction modification DNA specificity" evidence="5">
    <location>
        <begin position="63"/>
        <end position="200"/>
    </location>
</feature>
<sequence length="452" mass="50730">MIEQLAAMPGYEAYKDSGVEWLGEIPAHWKSQKLKFNSELRVSNVDKHSKKLELPVKLANYVDVYKNNFITDSIEFMEVTANQEEIERFSIKIDDVLITKDSEDWLDIGVPALVKYQEKNLLCGYHLAIIRSKYNTEGKFVFWALLAHYNRIQFSVKANGVTRFGISHGAIKNNWLALPPLPEQTAIAAFLDRKTAQIEQAVAIKEQQIALLKERKQILIQNAVTRGLDPNVPMRDSGVQWIGEIPAHWNLKKLKYIVRFVSGGTPSKDKAEYWNGIIPWVSPKDMKRLNIDSSIDYITDTAVKNTNIRLLDVGTILIVVRGMILAKKVPVALSKSLLTINQDMKGLIPSPDCLPEYLLYLLDGINGVLSTLLEESGHGTKTLPTEKLGLLPLGIPSKDDQSLIVTYIETQSAKIDQAISIQQQQIDKLKEYKATLINSAVTGKIRVPEVAA</sequence>
<evidence type="ECO:0000256" key="4">
    <source>
        <dbReference type="SAM" id="Coils"/>
    </source>
</evidence>
<evidence type="ECO:0000313" key="6">
    <source>
        <dbReference type="EMBL" id="WAR46014.1"/>
    </source>
</evidence>
<keyword evidence="6" id="KW-0255">Endonuclease</keyword>
<dbReference type="PANTHER" id="PTHR30408:SF12">
    <property type="entry name" value="TYPE I RESTRICTION ENZYME MJAVIII SPECIFICITY SUBUNIT"/>
    <property type="match status" value="1"/>
</dbReference>
<dbReference type="Proteomes" id="UP001162780">
    <property type="component" value="Chromosome"/>
</dbReference>
<evidence type="ECO:0000256" key="1">
    <source>
        <dbReference type="ARBA" id="ARBA00010923"/>
    </source>
</evidence>